<reference evidence="3" key="1">
    <citation type="submission" date="2021-03" db="EMBL/GenBank/DDBJ databases">
        <title>Chromosome level genome of the anhydrobiotic midge Polypedilum vanderplanki.</title>
        <authorList>
            <person name="Yoshida Y."/>
            <person name="Kikawada T."/>
            <person name="Gusev O."/>
        </authorList>
    </citation>
    <scope>NUCLEOTIDE SEQUENCE</scope>
    <source>
        <strain evidence="3">NIAS01</strain>
        <tissue evidence="3">Whole body or cell culture</tissue>
    </source>
</reference>
<gene>
    <name evidence="3" type="ORF">PVAND_007088</name>
</gene>
<keyword evidence="1" id="KW-0472">Membrane</keyword>
<evidence type="ECO:0000313" key="3">
    <source>
        <dbReference type="EMBL" id="KAG5677319.1"/>
    </source>
</evidence>
<feature type="chain" id="PRO_5039925518" evidence="2">
    <location>
        <begin position="26"/>
        <end position="410"/>
    </location>
</feature>
<dbReference type="EMBL" id="JADBJN010000002">
    <property type="protein sequence ID" value="KAG5677319.1"/>
    <property type="molecule type" value="Genomic_DNA"/>
</dbReference>
<dbReference type="AlphaFoldDB" id="A0A9J6C5Q7"/>
<evidence type="ECO:0000256" key="1">
    <source>
        <dbReference type="SAM" id="Phobius"/>
    </source>
</evidence>
<accession>A0A9J6C5Q7</accession>
<keyword evidence="1" id="KW-0812">Transmembrane</keyword>
<name>A0A9J6C5Q7_POLVA</name>
<keyword evidence="2" id="KW-0732">Signal</keyword>
<evidence type="ECO:0000256" key="2">
    <source>
        <dbReference type="SAM" id="SignalP"/>
    </source>
</evidence>
<evidence type="ECO:0000313" key="4">
    <source>
        <dbReference type="Proteomes" id="UP001107558"/>
    </source>
</evidence>
<sequence>MALLSINTLRFLLFLALGHLTILSCHPIFPFDYFFETSQITTPESVISDYRHNKRTDSSFDHNNLVKNATEEMEAQYKESNAEFYAGVIGKLIGSVRSSFINLFDDVKMRNQHFRAKSQQAEAQKKKTEELNNSISIIMKHLKKNITNITAEESTEKIKERIKNDRFLNENNDKVGEGIPIKYNILDTDYLNDDYYATTAINDNALYTTPQDDNWFSKYYDYFKQQHHIKKTRKIQKFLKLILTPVLLLNETNSNFQLDRELTFDIIHNNKTIAQLTPLEIVRILHKESNDRIQIRMKSILKKIVYKYTRLYLIARRNFKKSYGSYQNGAQRDNLKILNSISEDENDISDDEDLIDEDDDFEFTTSDGRKSFKTIESLAILLLEIFGALYALGIGFWAHLEGGFFYDLLD</sequence>
<keyword evidence="4" id="KW-1185">Reference proteome</keyword>
<feature type="signal peptide" evidence="2">
    <location>
        <begin position="1"/>
        <end position="25"/>
    </location>
</feature>
<dbReference type="Proteomes" id="UP001107558">
    <property type="component" value="Chromosome 2"/>
</dbReference>
<proteinExistence type="predicted"/>
<protein>
    <submittedName>
        <fullName evidence="3">Uncharacterized protein</fullName>
    </submittedName>
</protein>
<organism evidence="3 4">
    <name type="scientific">Polypedilum vanderplanki</name>
    <name type="common">Sleeping chironomid midge</name>
    <dbReference type="NCBI Taxonomy" id="319348"/>
    <lineage>
        <taxon>Eukaryota</taxon>
        <taxon>Metazoa</taxon>
        <taxon>Ecdysozoa</taxon>
        <taxon>Arthropoda</taxon>
        <taxon>Hexapoda</taxon>
        <taxon>Insecta</taxon>
        <taxon>Pterygota</taxon>
        <taxon>Neoptera</taxon>
        <taxon>Endopterygota</taxon>
        <taxon>Diptera</taxon>
        <taxon>Nematocera</taxon>
        <taxon>Chironomoidea</taxon>
        <taxon>Chironomidae</taxon>
        <taxon>Chironominae</taxon>
        <taxon>Polypedilum</taxon>
        <taxon>Polypedilum</taxon>
    </lineage>
</organism>
<dbReference type="OrthoDB" id="10493766at2759"/>
<feature type="transmembrane region" description="Helical" evidence="1">
    <location>
        <begin position="378"/>
        <end position="400"/>
    </location>
</feature>
<comment type="caution">
    <text evidence="3">The sequence shown here is derived from an EMBL/GenBank/DDBJ whole genome shotgun (WGS) entry which is preliminary data.</text>
</comment>
<keyword evidence="1" id="KW-1133">Transmembrane helix</keyword>